<dbReference type="PANTHER" id="PTHR35569">
    <property type="entry name" value="CYANAMIDE HYDRATASE DDI2-RELATED"/>
    <property type="match status" value="1"/>
</dbReference>
<sequence>MQPIVSEATEHVRTVLHPQIFNHSLRTHLLGLEAARRDAADIDSEALLLAALFHDAGTADIYDGPSRFEVEGADAAAEFLTARGWDAVSVDPIWEAIALHTSPGIAERRGPVPHYLRAGVAIEFGSRQLRAEYAVAIAAAEAQHPRSGLDEVLEGLVVAQALRQPQKAQRPSWAGDLVAARRHNERTLR</sequence>
<name>A0A1H6IP33_MYCRU</name>
<keyword evidence="3" id="KW-1185">Reference proteome</keyword>
<dbReference type="Proteomes" id="UP000182915">
    <property type="component" value="Chromosome I"/>
</dbReference>
<organism evidence="2 3">
    <name type="scientific">Mycolicibacterium rutilum</name>
    <name type="common">Mycobacterium rutilum</name>
    <dbReference type="NCBI Taxonomy" id="370526"/>
    <lineage>
        <taxon>Bacteria</taxon>
        <taxon>Bacillati</taxon>
        <taxon>Actinomycetota</taxon>
        <taxon>Actinomycetes</taxon>
        <taxon>Mycobacteriales</taxon>
        <taxon>Mycobacteriaceae</taxon>
        <taxon>Mycolicibacterium</taxon>
    </lineage>
</organism>
<dbReference type="AlphaFoldDB" id="A0A1H6IP33"/>
<dbReference type="PANTHER" id="PTHR35569:SF1">
    <property type="entry name" value="CYANAMIDE HYDRATASE DDI2-RELATED"/>
    <property type="match status" value="1"/>
</dbReference>
<feature type="domain" description="HD" evidence="1">
    <location>
        <begin position="21"/>
        <end position="111"/>
    </location>
</feature>
<evidence type="ECO:0000313" key="3">
    <source>
        <dbReference type="Proteomes" id="UP000182915"/>
    </source>
</evidence>
<gene>
    <name evidence="2" type="ORF">SAMN04489835_0341</name>
</gene>
<dbReference type="STRING" id="370526.SAMN04489835_0341"/>
<dbReference type="Pfam" id="PF01966">
    <property type="entry name" value="HD"/>
    <property type="match status" value="1"/>
</dbReference>
<dbReference type="CDD" id="cd00077">
    <property type="entry name" value="HDc"/>
    <property type="match status" value="1"/>
</dbReference>
<dbReference type="SUPFAM" id="SSF109604">
    <property type="entry name" value="HD-domain/PDEase-like"/>
    <property type="match status" value="1"/>
</dbReference>
<dbReference type="RefSeq" id="WP_235632148.1">
    <property type="nucleotide sequence ID" value="NZ_LT629971.1"/>
</dbReference>
<reference evidence="3" key="1">
    <citation type="submission" date="2016-10" db="EMBL/GenBank/DDBJ databases">
        <authorList>
            <person name="Varghese N."/>
            <person name="Submissions S."/>
        </authorList>
    </citation>
    <scope>NUCLEOTIDE SEQUENCE [LARGE SCALE GENOMIC DNA]</scope>
    <source>
        <strain evidence="3">DSM 45405</strain>
    </source>
</reference>
<proteinExistence type="predicted"/>
<dbReference type="InterPro" id="IPR003607">
    <property type="entry name" value="HD/PDEase_dom"/>
</dbReference>
<protein>
    <submittedName>
        <fullName evidence="2">HD domain-containing protein</fullName>
    </submittedName>
</protein>
<accession>A0A1H6IP33</accession>
<evidence type="ECO:0000259" key="1">
    <source>
        <dbReference type="Pfam" id="PF01966"/>
    </source>
</evidence>
<dbReference type="Gene3D" id="1.10.3210.10">
    <property type="entry name" value="Hypothetical protein af1432"/>
    <property type="match status" value="1"/>
</dbReference>
<dbReference type="InterPro" id="IPR006674">
    <property type="entry name" value="HD_domain"/>
</dbReference>
<evidence type="ECO:0000313" key="2">
    <source>
        <dbReference type="EMBL" id="SEH48336.1"/>
    </source>
</evidence>
<dbReference type="EMBL" id="LT629971">
    <property type="protein sequence ID" value="SEH48336.1"/>
    <property type="molecule type" value="Genomic_DNA"/>
</dbReference>